<dbReference type="PANTHER" id="PTHR43046">
    <property type="entry name" value="GDP-MANNOSE MANNOSYL HYDROLASE"/>
    <property type="match status" value="1"/>
</dbReference>
<accession>A0A1G7SEE8</accession>
<keyword evidence="2" id="KW-0378">Hydrolase</keyword>
<protein>
    <submittedName>
        <fullName evidence="4">ADP-ribose pyrophosphatase YjhB, NUDIX family</fullName>
    </submittedName>
</protein>
<evidence type="ECO:0000259" key="3">
    <source>
        <dbReference type="PROSITE" id="PS51462"/>
    </source>
</evidence>
<comment type="cofactor">
    <cofactor evidence="1">
        <name>Mg(2+)</name>
        <dbReference type="ChEBI" id="CHEBI:18420"/>
    </cofactor>
</comment>
<dbReference type="Gene3D" id="3.90.79.10">
    <property type="entry name" value="Nucleoside Triphosphate Pyrophosphohydrolase"/>
    <property type="match status" value="1"/>
</dbReference>
<dbReference type="CDD" id="cd04690">
    <property type="entry name" value="NUDIX_Hydrolase"/>
    <property type="match status" value="1"/>
</dbReference>
<dbReference type="PROSITE" id="PS51462">
    <property type="entry name" value="NUDIX"/>
    <property type="match status" value="1"/>
</dbReference>
<proteinExistence type="predicted"/>
<reference evidence="5" key="1">
    <citation type="submission" date="2016-10" db="EMBL/GenBank/DDBJ databases">
        <authorList>
            <person name="Varghese N."/>
            <person name="Submissions S."/>
        </authorList>
    </citation>
    <scope>NUCLEOTIDE SEQUENCE [LARGE SCALE GENOMIC DNA]</scope>
    <source>
        <strain evidence="5">CGMCC 4.3506</strain>
    </source>
</reference>
<dbReference type="STRING" id="200378.SAMN05216553_106178"/>
<evidence type="ECO:0000313" key="4">
    <source>
        <dbReference type="EMBL" id="SDG20779.1"/>
    </source>
</evidence>
<evidence type="ECO:0000313" key="5">
    <source>
        <dbReference type="Proteomes" id="UP000199623"/>
    </source>
</evidence>
<name>A0A1G7SEE8_9PSEU</name>
<organism evidence="4 5">
    <name type="scientific">Lentzea fradiae</name>
    <dbReference type="NCBI Taxonomy" id="200378"/>
    <lineage>
        <taxon>Bacteria</taxon>
        <taxon>Bacillati</taxon>
        <taxon>Actinomycetota</taxon>
        <taxon>Actinomycetes</taxon>
        <taxon>Pseudonocardiales</taxon>
        <taxon>Pseudonocardiaceae</taxon>
        <taxon>Lentzea</taxon>
    </lineage>
</organism>
<dbReference type="Pfam" id="PF00293">
    <property type="entry name" value="NUDIX"/>
    <property type="match status" value="1"/>
</dbReference>
<evidence type="ECO:0000256" key="1">
    <source>
        <dbReference type="ARBA" id="ARBA00001946"/>
    </source>
</evidence>
<dbReference type="AlphaFoldDB" id="A0A1G7SEE8"/>
<dbReference type="InterPro" id="IPR000086">
    <property type="entry name" value="NUDIX_hydrolase_dom"/>
</dbReference>
<evidence type="ECO:0000256" key="2">
    <source>
        <dbReference type="ARBA" id="ARBA00022801"/>
    </source>
</evidence>
<dbReference type="Proteomes" id="UP000199623">
    <property type="component" value="Unassembled WGS sequence"/>
</dbReference>
<feature type="domain" description="Nudix hydrolase" evidence="3">
    <location>
        <begin position="16"/>
        <end position="150"/>
    </location>
</feature>
<dbReference type="GO" id="GO:0016787">
    <property type="term" value="F:hydrolase activity"/>
    <property type="evidence" value="ECO:0007669"/>
    <property type="project" value="UniProtKB-KW"/>
</dbReference>
<dbReference type="PANTHER" id="PTHR43046:SF2">
    <property type="entry name" value="8-OXO-DGTP DIPHOSPHATASE-RELATED"/>
    <property type="match status" value="1"/>
</dbReference>
<dbReference type="EMBL" id="FNCC01000006">
    <property type="protein sequence ID" value="SDG20779.1"/>
    <property type="molecule type" value="Genomic_DNA"/>
</dbReference>
<keyword evidence="5" id="KW-1185">Reference proteome</keyword>
<gene>
    <name evidence="4" type="ORF">SAMN05216553_106178</name>
</gene>
<sequence>MPKPQRIVIGGTARLLGRSPRVVRMIDKVAWLYLKDGRVLGTRSAGNDTFYLPGGKREPGETDVETLVREIREELSVEIDASSARYAGTFEAQAHGKPPGVTLRMACYTASFEGEPVASAEIAEIAWLTSADADRVSDMARIVFAHLRERGELS</sequence>
<dbReference type="InterPro" id="IPR015797">
    <property type="entry name" value="NUDIX_hydrolase-like_dom_sf"/>
</dbReference>
<dbReference type="SUPFAM" id="SSF55811">
    <property type="entry name" value="Nudix"/>
    <property type="match status" value="1"/>
</dbReference>